<evidence type="ECO:0000313" key="1">
    <source>
        <dbReference type="EMBL" id="BAY69714.1"/>
    </source>
</evidence>
<reference evidence="1 2" key="1">
    <citation type="submission" date="2017-06" db="EMBL/GenBank/DDBJ databases">
        <title>Genome sequencing of cyanobaciteial culture collection at National Institute for Environmental Studies (NIES).</title>
        <authorList>
            <person name="Hirose Y."/>
            <person name="Shimura Y."/>
            <person name="Fujisawa T."/>
            <person name="Nakamura Y."/>
            <person name="Kawachi M."/>
        </authorList>
    </citation>
    <scope>NUCLEOTIDE SEQUENCE [LARGE SCALE GENOMIC DNA]</scope>
    <source>
        <strain evidence="1 2">NIES-23</strain>
    </source>
</reference>
<evidence type="ECO:0000313" key="2">
    <source>
        <dbReference type="Proteomes" id="UP000217507"/>
    </source>
</evidence>
<accession>A0A1Z4KLA6</accession>
<proteinExistence type="predicted"/>
<sequence length="163" mass="17888">MSQEKLVKLAKRGNTQAIAFLMNRHLKPKGITAKVLLKDACLQVMLESAKVPNQQSLVAFVHKGITSLGTGSIERVKVYGRQTGEELPAWTEEFEIGTIEPVDEPHIVTVSITLNGDTECGLTSQNFESIANQMTKDILSSCKDYLVQKVSISNGVSVITQER</sequence>
<dbReference type="AlphaFoldDB" id="A0A1Z4KLA6"/>
<organism evidence="1 2">
    <name type="scientific">Trichormus variabilis NIES-23</name>
    <dbReference type="NCBI Taxonomy" id="1973479"/>
    <lineage>
        <taxon>Bacteria</taxon>
        <taxon>Bacillati</taxon>
        <taxon>Cyanobacteriota</taxon>
        <taxon>Cyanophyceae</taxon>
        <taxon>Nostocales</taxon>
        <taxon>Nostocaceae</taxon>
        <taxon>Trichormus</taxon>
    </lineage>
</organism>
<dbReference type="EMBL" id="AP018216">
    <property type="protein sequence ID" value="BAY69714.1"/>
    <property type="molecule type" value="Genomic_DNA"/>
</dbReference>
<dbReference type="Proteomes" id="UP000217507">
    <property type="component" value="Chromosome"/>
</dbReference>
<name>A0A1Z4KLA6_ANAVA</name>
<gene>
    <name evidence="1" type="ORF">NIES23_25130</name>
</gene>
<protein>
    <submittedName>
        <fullName evidence="1">Uncharacterized protein</fullName>
    </submittedName>
</protein>